<accession>G2PRX7</accession>
<dbReference type="KEGG" id="mrs:Murru_0722"/>
<dbReference type="EMBL" id="CP002999">
    <property type="protein sequence ID" value="AEM69772.1"/>
    <property type="molecule type" value="Genomic_DNA"/>
</dbReference>
<sequence length="249" mass="29034">MDPSTQNLHLIPNPVDLKRICKAYAALEAILIPRRIIRNSRYYKDHGETMELFDYNLDPAGTDMAIVFGEQGTCIVGFYYECDLITRFEKAHLAKEELERKKHKWWMFKKFEPKPVWDIFYTVDDLPEEIEKLLKEAIIDRISFCVWQTKTNKKWQKGCISASKIKLDEDVSDLEDGSDFFLRYFDGNPVTVKNTVNHGIERGLDLGIIEKVVNGEAITKEMAQELNPEHQDYEKLKSDLDEIGFPHQI</sequence>
<dbReference type="RefSeq" id="WP_014032054.1">
    <property type="nucleotide sequence ID" value="NC_015945.1"/>
</dbReference>
<dbReference type="AlphaFoldDB" id="G2PRX7"/>
<dbReference type="STRING" id="886377.Murru_0722"/>
<name>G2PRX7_ALLRU</name>
<dbReference type="OrthoDB" id="361945at2"/>
<organism evidence="1 2">
    <name type="scientific">Allomuricauda ruestringensis (strain DSM 13258 / CIP 107369 / LMG 19739 / B1)</name>
    <name type="common">Muricauda ruestringensis</name>
    <dbReference type="NCBI Taxonomy" id="886377"/>
    <lineage>
        <taxon>Bacteria</taxon>
        <taxon>Pseudomonadati</taxon>
        <taxon>Bacteroidota</taxon>
        <taxon>Flavobacteriia</taxon>
        <taxon>Flavobacteriales</taxon>
        <taxon>Flavobacteriaceae</taxon>
        <taxon>Flagellimonas</taxon>
    </lineage>
</organism>
<evidence type="ECO:0000313" key="1">
    <source>
        <dbReference type="EMBL" id="AEM69772.1"/>
    </source>
</evidence>
<dbReference type="Proteomes" id="UP000008908">
    <property type="component" value="Chromosome"/>
</dbReference>
<keyword evidence="2" id="KW-1185">Reference proteome</keyword>
<evidence type="ECO:0000313" key="2">
    <source>
        <dbReference type="Proteomes" id="UP000008908"/>
    </source>
</evidence>
<reference evidence="1 2" key="2">
    <citation type="journal article" date="2012" name="Stand. Genomic Sci.">
        <title>Complete genome sequence of the facultatively anaerobic, appendaged bacterium Muricauda ruestringensis type strain (B1(T)).</title>
        <authorList>
            <person name="Huntemann M."/>
            <person name="Teshima H."/>
            <person name="Lapidus A."/>
            <person name="Nolan M."/>
            <person name="Lucas S."/>
            <person name="Hammon N."/>
            <person name="Deshpande S."/>
            <person name="Cheng J.F."/>
            <person name="Tapia R."/>
            <person name="Goodwin L.A."/>
            <person name="Pitluck S."/>
            <person name="Liolios K."/>
            <person name="Pagani I."/>
            <person name="Ivanova N."/>
            <person name="Mavromatis K."/>
            <person name="Mikhailova N."/>
            <person name="Pati A."/>
            <person name="Chen A."/>
            <person name="Palaniappan K."/>
            <person name="Land M."/>
            <person name="Hauser L."/>
            <person name="Pan C."/>
            <person name="Brambilla E.M."/>
            <person name="Rohde M."/>
            <person name="Spring S."/>
            <person name="Goker M."/>
            <person name="Detter J.C."/>
            <person name="Bristow J."/>
            <person name="Eisen J.A."/>
            <person name="Markowitz V."/>
            <person name="Hugenholtz P."/>
            <person name="Kyrpides N.C."/>
            <person name="Klenk H.P."/>
            <person name="Woyke T."/>
        </authorList>
    </citation>
    <scope>NUCLEOTIDE SEQUENCE [LARGE SCALE GENOMIC DNA]</scope>
    <source>
        <strain evidence="2">DSM 13258 / LMG 19739 / B1</strain>
    </source>
</reference>
<protein>
    <submittedName>
        <fullName evidence="1">Uncharacterized protein</fullName>
    </submittedName>
</protein>
<reference evidence="2" key="1">
    <citation type="submission" date="2011-08" db="EMBL/GenBank/DDBJ databases">
        <title>The complete genome of Muricauda ruestringensis DSM 13258.</title>
        <authorList>
            <person name="Lucas S."/>
            <person name="Han J."/>
            <person name="Lapidus A."/>
            <person name="Bruce D."/>
            <person name="Goodwin L."/>
            <person name="Pitluck S."/>
            <person name="Peters L."/>
            <person name="Kyrpides N."/>
            <person name="Mavromatis K."/>
            <person name="Ivanova N."/>
            <person name="Ovchinnikova G."/>
            <person name="Teshima H."/>
            <person name="Detter J.C."/>
            <person name="Tapia R."/>
            <person name="Han C."/>
            <person name="Land M."/>
            <person name="Hauser L."/>
            <person name="Markowitz V."/>
            <person name="Cheng J.-F."/>
            <person name="Hugenholtz P."/>
            <person name="Woyke T."/>
            <person name="Wu D."/>
            <person name="Spring S."/>
            <person name="Schroeder M."/>
            <person name="Brambilla E."/>
            <person name="Klenk H.-P."/>
            <person name="Eisen J.A."/>
        </authorList>
    </citation>
    <scope>NUCLEOTIDE SEQUENCE [LARGE SCALE GENOMIC DNA]</scope>
    <source>
        <strain evidence="2">DSM 13258 / LMG 19739 / B1</strain>
    </source>
</reference>
<gene>
    <name evidence="1" type="ordered locus">Murru_0722</name>
</gene>
<proteinExistence type="predicted"/>
<dbReference type="HOGENOM" id="CLU_097508_1_0_10"/>